<protein>
    <recommendedName>
        <fullName evidence="3">Enoyl reductase (ER) domain-containing protein</fullName>
    </recommendedName>
</protein>
<gene>
    <name evidence="4" type="ORF">E0L32_000379</name>
</gene>
<organism evidence="4 5">
    <name type="scientific">Thyridium curvatum</name>
    <dbReference type="NCBI Taxonomy" id="1093900"/>
    <lineage>
        <taxon>Eukaryota</taxon>
        <taxon>Fungi</taxon>
        <taxon>Dikarya</taxon>
        <taxon>Ascomycota</taxon>
        <taxon>Pezizomycotina</taxon>
        <taxon>Sordariomycetes</taxon>
        <taxon>Sordariomycetidae</taxon>
        <taxon>Thyridiales</taxon>
        <taxon>Thyridiaceae</taxon>
        <taxon>Thyridium</taxon>
    </lineage>
</organism>
<dbReference type="InterPro" id="IPR047122">
    <property type="entry name" value="Trans-enoyl_RdTase-like"/>
</dbReference>
<reference evidence="4 5" key="1">
    <citation type="submission" date="2019-06" db="EMBL/GenBank/DDBJ databases">
        <title>Draft genome sequence of the filamentous fungus Phialemoniopsis curvata isolated from diesel fuel.</title>
        <authorList>
            <person name="Varaljay V.A."/>
            <person name="Lyon W.J."/>
            <person name="Crouch A.L."/>
            <person name="Drake C.E."/>
            <person name="Hollomon J.M."/>
            <person name="Nadeau L.J."/>
            <person name="Nunn H.S."/>
            <person name="Stevenson B.S."/>
            <person name="Bojanowski C.L."/>
            <person name="Crookes-Goodson W.J."/>
        </authorList>
    </citation>
    <scope>NUCLEOTIDE SEQUENCE [LARGE SCALE GENOMIC DNA]</scope>
    <source>
        <strain evidence="4 5">D216</strain>
    </source>
</reference>
<dbReference type="CDD" id="cd08249">
    <property type="entry name" value="enoyl_reductase_like"/>
    <property type="match status" value="1"/>
</dbReference>
<dbReference type="InterPro" id="IPR013149">
    <property type="entry name" value="ADH-like_C"/>
</dbReference>
<keyword evidence="5" id="KW-1185">Reference proteome</keyword>
<dbReference type="SUPFAM" id="SSF50129">
    <property type="entry name" value="GroES-like"/>
    <property type="match status" value="1"/>
</dbReference>
<dbReference type="SMART" id="SM00829">
    <property type="entry name" value="PKS_ER"/>
    <property type="match status" value="1"/>
</dbReference>
<dbReference type="Pfam" id="PF00107">
    <property type="entry name" value="ADH_zinc_N"/>
    <property type="match status" value="1"/>
</dbReference>
<evidence type="ECO:0000259" key="3">
    <source>
        <dbReference type="SMART" id="SM00829"/>
    </source>
</evidence>
<dbReference type="InterPro" id="IPR011032">
    <property type="entry name" value="GroES-like_sf"/>
</dbReference>
<keyword evidence="2" id="KW-0560">Oxidoreductase</keyword>
<comment type="similarity">
    <text evidence="1">Belongs to the zinc-containing alcohol dehydrogenase family.</text>
</comment>
<dbReference type="Proteomes" id="UP000319257">
    <property type="component" value="Unassembled WGS sequence"/>
</dbReference>
<dbReference type="PANTHER" id="PTHR45348:SF2">
    <property type="entry name" value="ZINC-TYPE ALCOHOL DEHYDROGENASE-LIKE PROTEIN C2E1P3.01"/>
    <property type="match status" value="1"/>
</dbReference>
<sequence>MSTTKAIVVLPEERAADIRMVPVPRIRDDWTLVRVKAMALNPTDWKHIDYGYANAGARIGCEYAGVVTEVGANVTSVKVGDHVAGFCHGGHRSDHETGAFGEYILGKACGQIKMLADMSFEQAATLPISIFTCGLGLYKSLELPPPDRPAKEPFPILIHGGSTSTGMRAIQFAKASGLTVIATASPHNFDYLKSLGADAVFNYKSATCGLEIKSYTKNKLRYAWDCVGGGETLCCQALSDVEPSKYGAINASNAPDPDLLKRTNQVVEGPFFVLAYNILNEEYEWQDQMIRPPNDEMEFAQSFKQLTLELFEKGKLGFVNISLNRGGSGLEGVMVGLDEMRAGRVSGEKLVYTF</sequence>
<dbReference type="InterPro" id="IPR036291">
    <property type="entry name" value="NAD(P)-bd_dom_sf"/>
</dbReference>
<dbReference type="FunCoup" id="A0A507AYZ2">
    <property type="interactions" value="253"/>
</dbReference>
<dbReference type="Pfam" id="PF08240">
    <property type="entry name" value="ADH_N"/>
    <property type="match status" value="1"/>
</dbReference>
<comment type="caution">
    <text evidence="4">The sequence shown here is derived from an EMBL/GenBank/DDBJ whole genome shotgun (WGS) entry which is preliminary data.</text>
</comment>
<dbReference type="STRING" id="1093900.A0A507AYZ2"/>
<evidence type="ECO:0000313" key="5">
    <source>
        <dbReference type="Proteomes" id="UP000319257"/>
    </source>
</evidence>
<feature type="domain" description="Enoyl reductase (ER)" evidence="3">
    <location>
        <begin position="14"/>
        <end position="351"/>
    </location>
</feature>
<dbReference type="InterPro" id="IPR013154">
    <property type="entry name" value="ADH-like_N"/>
</dbReference>
<dbReference type="SUPFAM" id="SSF51735">
    <property type="entry name" value="NAD(P)-binding Rossmann-fold domains"/>
    <property type="match status" value="1"/>
</dbReference>
<name>A0A507AYZ2_9PEZI</name>
<dbReference type="Gene3D" id="3.90.180.10">
    <property type="entry name" value="Medium-chain alcohol dehydrogenases, catalytic domain"/>
    <property type="match status" value="1"/>
</dbReference>
<dbReference type="PANTHER" id="PTHR45348">
    <property type="entry name" value="HYPOTHETICAL OXIDOREDUCTASE (EUROFUNG)"/>
    <property type="match status" value="1"/>
</dbReference>
<dbReference type="GO" id="GO:0016651">
    <property type="term" value="F:oxidoreductase activity, acting on NAD(P)H"/>
    <property type="evidence" value="ECO:0007669"/>
    <property type="project" value="InterPro"/>
</dbReference>
<dbReference type="OrthoDB" id="48317at2759"/>
<dbReference type="InParanoid" id="A0A507AYZ2"/>
<dbReference type="GeneID" id="41967826"/>
<accession>A0A507AYZ2</accession>
<dbReference type="InterPro" id="IPR020843">
    <property type="entry name" value="ER"/>
</dbReference>
<evidence type="ECO:0000256" key="1">
    <source>
        <dbReference type="ARBA" id="ARBA00008072"/>
    </source>
</evidence>
<dbReference type="RefSeq" id="XP_030997756.1">
    <property type="nucleotide sequence ID" value="XM_031138129.1"/>
</dbReference>
<dbReference type="Gene3D" id="3.40.50.720">
    <property type="entry name" value="NAD(P)-binding Rossmann-like Domain"/>
    <property type="match status" value="1"/>
</dbReference>
<dbReference type="EMBL" id="SKBQ01000001">
    <property type="protein sequence ID" value="TPX16045.1"/>
    <property type="molecule type" value="Genomic_DNA"/>
</dbReference>
<evidence type="ECO:0000313" key="4">
    <source>
        <dbReference type="EMBL" id="TPX16045.1"/>
    </source>
</evidence>
<dbReference type="AlphaFoldDB" id="A0A507AYZ2"/>
<evidence type="ECO:0000256" key="2">
    <source>
        <dbReference type="ARBA" id="ARBA00023002"/>
    </source>
</evidence>
<proteinExistence type="inferred from homology"/>